<dbReference type="PANTHER" id="PTHR14401">
    <property type="entry name" value="CENTROMERE PROTEIN K"/>
    <property type="match status" value="1"/>
</dbReference>
<evidence type="ECO:0000256" key="8">
    <source>
        <dbReference type="SAM" id="MobiDB-lite"/>
    </source>
</evidence>
<protein>
    <recommendedName>
        <fullName evidence="11">Centromere protein H C-terminal domain-containing protein</fullName>
    </recommendedName>
</protein>
<comment type="subcellular location">
    <subcellularLocation>
        <location evidence="2">Chromosome</location>
        <location evidence="2">Centromere</location>
    </subcellularLocation>
    <subcellularLocation>
        <location evidence="1">Nucleus</location>
    </subcellularLocation>
</comment>
<gene>
    <name evidence="9" type="ORF">SBRCBS47491_006869</name>
</gene>
<dbReference type="PANTHER" id="PTHR14401:SF6">
    <property type="entry name" value="CENTROMERE PROTEIN K"/>
    <property type="match status" value="1"/>
</dbReference>
<evidence type="ECO:0000256" key="5">
    <source>
        <dbReference type="ARBA" id="ARBA00023054"/>
    </source>
</evidence>
<feature type="compositionally biased region" description="Low complexity" evidence="8">
    <location>
        <begin position="233"/>
        <end position="242"/>
    </location>
</feature>
<evidence type="ECO:0000256" key="3">
    <source>
        <dbReference type="ARBA" id="ARBA00005795"/>
    </source>
</evidence>
<evidence type="ECO:0000256" key="6">
    <source>
        <dbReference type="ARBA" id="ARBA00023242"/>
    </source>
</evidence>
<evidence type="ECO:0000256" key="7">
    <source>
        <dbReference type="ARBA" id="ARBA00023328"/>
    </source>
</evidence>
<evidence type="ECO:0000256" key="2">
    <source>
        <dbReference type="ARBA" id="ARBA00004584"/>
    </source>
</evidence>
<evidence type="ECO:0000256" key="1">
    <source>
        <dbReference type="ARBA" id="ARBA00004123"/>
    </source>
</evidence>
<reference evidence="9 10" key="1">
    <citation type="submission" date="2024-01" db="EMBL/GenBank/DDBJ databases">
        <authorList>
            <person name="Allen C."/>
            <person name="Tagirdzhanova G."/>
        </authorList>
    </citation>
    <scope>NUCLEOTIDE SEQUENCE [LARGE SCALE GENOMIC DNA]</scope>
</reference>
<proteinExistence type="inferred from homology"/>
<name>A0ABP0CB17_9PEZI</name>
<comment type="similarity">
    <text evidence="3">Belongs to the CENP-K/MCM22 family.</text>
</comment>
<dbReference type="Proteomes" id="UP001642406">
    <property type="component" value="Unassembled WGS sequence"/>
</dbReference>
<evidence type="ECO:0000313" key="9">
    <source>
        <dbReference type="EMBL" id="CAK7228336.1"/>
    </source>
</evidence>
<evidence type="ECO:0000256" key="4">
    <source>
        <dbReference type="ARBA" id="ARBA00022454"/>
    </source>
</evidence>
<feature type="compositionally biased region" description="Acidic residues" evidence="8">
    <location>
        <begin position="270"/>
        <end position="281"/>
    </location>
</feature>
<feature type="region of interest" description="Disordered" evidence="8">
    <location>
        <begin position="224"/>
        <end position="281"/>
    </location>
</feature>
<accession>A0ABP0CB17</accession>
<dbReference type="InterPro" id="IPR020993">
    <property type="entry name" value="Centromere_CenpK"/>
</dbReference>
<keyword evidence="4" id="KW-0158">Chromosome</keyword>
<feature type="compositionally biased region" description="Basic and acidic residues" evidence="8">
    <location>
        <begin position="246"/>
        <end position="259"/>
    </location>
</feature>
<keyword evidence="7" id="KW-0137">Centromere</keyword>
<evidence type="ECO:0008006" key="11">
    <source>
        <dbReference type="Google" id="ProtNLM"/>
    </source>
</evidence>
<sequence length="354" mass="38215">MEQEPRPITHDDLHATYVERSIRELQRAVQEEEGVLAELRRGVAGAAPVTSAATSLSIMTTAYKAAARSDPFLPFADSVLPALLALRKTHGVLAESQAYLGGGDESKPASSTPALDQARKKLAMDKARLDDQRALQIALEARIVALRSGLETRSTMSAAEKRQEALDTLHTKKRNYDRDTAALLKSLKQFIQERLGPMLAAEELGGPVVGGMVDVQADDLAAGFSSQGKPRKVSSVSAASGKASKKKEDRRQRRIDEIWGPRAGARGDGGEENDDNEDDGDWDEATAAAAEMQELTEELLNALASAGGDSSAAYVTIARESAAARFLVRSRAAHFHPRDATRLRLVDFGRELDD</sequence>
<evidence type="ECO:0000313" key="10">
    <source>
        <dbReference type="Proteomes" id="UP001642406"/>
    </source>
</evidence>
<organism evidence="9 10">
    <name type="scientific">Sporothrix bragantina</name>
    <dbReference type="NCBI Taxonomy" id="671064"/>
    <lineage>
        <taxon>Eukaryota</taxon>
        <taxon>Fungi</taxon>
        <taxon>Dikarya</taxon>
        <taxon>Ascomycota</taxon>
        <taxon>Pezizomycotina</taxon>
        <taxon>Sordariomycetes</taxon>
        <taxon>Sordariomycetidae</taxon>
        <taxon>Ophiostomatales</taxon>
        <taxon>Ophiostomataceae</taxon>
        <taxon>Sporothrix</taxon>
    </lineage>
</organism>
<dbReference type="EMBL" id="CAWUHC010000072">
    <property type="protein sequence ID" value="CAK7228336.1"/>
    <property type="molecule type" value="Genomic_DNA"/>
</dbReference>
<keyword evidence="6" id="KW-0539">Nucleus</keyword>
<keyword evidence="10" id="KW-1185">Reference proteome</keyword>
<comment type="caution">
    <text evidence="9">The sequence shown here is derived from an EMBL/GenBank/DDBJ whole genome shotgun (WGS) entry which is preliminary data.</text>
</comment>
<keyword evidence="5" id="KW-0175">Coiled coil</keyword>